<dbReference type="AlphaFoldDB" id="A0A7X6K5E4"/>
<organism evidence="4 5">
    <name type="scientific">Arthrobacter mobilis</name>
    <dbReference type="NCBI Taxonomy" id="2724944"/>
    <lineage>
        <taxon>Bacteria</taxon>
        <taxon>Bacillati</taxon>
        <taxon>Actinomycetota</taxon>
        <taxon>Actinomycetes</taxon>
        <taxon>Micrococcales</taxon>
        <taxon>Micrococcaceae</taxon>
        <taxon>Arthrobacter</taxon>
    </lineage>
</organism>
<dbReference type="EMBL" id="JAAZSQ010000001">
    <property type="protein sequence ID" value="NKX53348.1"/>
    <property type="molecule type" value="Genomic_DNA"/>
</dbReference>
<dbReference type="CDD" id="cd09603">
    <property type="entry name" value="M1_APN_like"/>
    <property type="match status" value="1"/>
</dbReference>
<feature type="domain" description="Aminopeptidase N-like N-terminal" evidence="3">
    <location>
        <begin position="83"/>
        <end position="253"/>
    </location>
</feature>
<dbReference type="InterPro" id="IPR014782">
    <property type="entry name" value="Peptidase_M1_dom"/>
</dbReference>
<evidence type="ECO:0008006" key="6">
    <source>
        <dbReference type="Google" id="ProtNLM"/>
    </source>
</evidence>
<dbReference type="InterPro" id="IPR042097">
    <property type="entry name" value="Aminopeptidase_N-like_N_sf"/>
</dbReference>
<dbReference type="Gene3D" id="2.60.40.1730">
    <property type="entry name" value="tricorn interacting facor f3 domain"/>
    <property type="match status" value="1"/>
</dbReference>
<name>A0A7X6K5E4_9MICC</name>
<evidence type="ECO:0000259" key="2">
    <source>
        <dbReference type="Pfam" id="PF01433"/>
    </source>
</evidence>
<dbReference type="InterPro" id="IPR045357">
    <property type="entry name" value="Aminopeptidase_N-like_N"/>
</dbReference>
<reference evidence="4 5" key="1">
    <citation type="submission" date="2020-04" db="EMBL/GenBank/DDBJ databases">
        <title>Arthrobacter sp. nov.</title>
        <authorList>
            <person name="Liu S."/>
        </authorList>
    </citation>
    <scope>NUCLEOTIDE SEQUENCE [LARGE SCALE GENOMIC DNA]</scope>
    <source>
        <strain evidence="4 5">E918</strain>
    </source>
</reference>
<feature type="compositionally biased region" description="Basic and acidic residues" evidence="1">
    <location>
        <begin position="454"/>
        <end position="463"/>
    </location>
</feature>
<feature type="region of interest" description="Disordered" evidence="1">
    <location>
        <begin position="448"/>
        <end position="483"/>
    </location>
</feature>
<dbReference type="Gene3D" id="1.10.390.10">
    <property type="entry name" value="Neutral Protease Domain 2"/>
    <property type="match status" value="1"/>
</dbReference>
<keyword evidence="5" id="KW-1185">Reference proteome</keyword>
<dbReference type="RefSeq" id="WP_168484666.1">
    <property type="nucleotide sequence ID" value="NZ_JAAZSQ010000001.1"/>
</dbReference>
<dbReference type="Pfam" id="PF20773">
    <property type="entry name" value="InhA-like_MAM"/>
    <property type="match status" value="1"/>
</dbReference>
<dbReference type="PANTHER" id="PTHR11533">
    <property type="entry name" value="PROTEASE M1 ZINC METALLOPROTEASE"/>
    <property type="match status" value="1"/>
</dbReference>
<evidence type="ECO:0000256" key="1">
    <source>
        <dbReference type="SAM" id="MobiDB-lite"/>
    </source>
</evidence>
<dbReference type="Proteomes" id="UP000544090">
    <property type="component" value="Unassembled WGS sequence"/>
</dbReference>
<protein>
    <recommendedName>
        <fullName evidence="6">Aminopeptidase N</fullName>
    </recommendedName>
</protein>
<comment type="caution">
    <text evidence="4">The sequence shown here is derived from an EMBL/GenBank/DDBJ whole genome shotgun (WGS) entry which is preliminary data.</text>
</comment>
<dbReference type="GO" id="GO:0008237">
    <property type="term" value="F:metallopeptidase activity"/>
    <property type="evidence" value="ECO:0007669"/>
    <property type="project" value="InterPro"/>
</dbReference>
<dbReference type="SUPFAM" id="SSF63737">
    <property type="entry name" value="Leukotriene A4 hydrolase N-terminal domain"/>
    <property type="match status" value="1"/>
</dbReference>
<accession>A0A7X6K5E4</accession>
<dbReference type="PANTHER" id="PTHR11533:SF297">
    <property type="entry name" value="AMINOPEPTIDASE N"/>
    <property type="match status" value="1"/>
</dbReference>
<dbReference type="GO" id="GO:0008270">
    <property type="term" value="F:zinc ion binding"/>
    <property type="evidence" value="ECO:0007669"/>
    <property type="project" value="InterPro"/>
</dbReference>
<dbReference type="Pfam" id="PF01433">
    <property type="entry name" value="Peptidase_M1"/>
    <property type="match status" value="1"/>
</dbReference>
<evidence type="ECO:0000259" key="3">
    <source>
        <dbReference type="Pfam" id="PF17900"/>
    </source>
</evidence>
<evidence type="ECO:0000313" key="4">
    <source>
        <dbReference type="EMBL" id="NKX53348.1"/>
    </source>
</evidence>
<dbReference type="InterPro" id="IPR050344">
    <property type="entry name" value="Peptidase_M1_aminopeptidases"/>
</dbReference>
<feature type="domain" description="Peptidase M1 membrane alanine aminopeptidase" evidence="2">
    <location>
        <begin position="515"/>
        <end position="696"/>
    </location>
</feature>
<dbReference type="InterPro" id="IPR027268">
    <property type="entry name" value="Peptidase_M4/M1_CTD_sf"/>
</dbReference>
<dbReference type="SUPFAM" id="SSF55486">
    <property type="entry name" value="Metalloproteases ('zincins'), catalytic domain"/>
    <property type="match status" value="1"/>
</dbReference>
<gene>
    <name evidence="4" type="ORF">HGG74_02105</name>
</gene>
<dbReference type="Pfam" id="PF17900">
    <property type="entry name" value="Peptidase_M1_N"/>
    <property type="match status" value="1"/>
</dbReference>
<proteinExistence type="predicted"/>
<evidence type="ECO:0000313" key="5">
    <source>
        <dbReference type="Proteomes" id="UP000544090"/>
    </source>
</evidence>
<sequence length="706" mass="76683">MSANFRSWTTADLPGAAVPAGRRPRTPRWRRAGTALSLAVILAGVPGTALAAPNLAAAEYRQGAAGGGDPYFPLAGNGGYDVKHYELELDYNPPTDELNGHATITARATQDLSSFNLDLQALTVHSVQVDGHTASWTHTPDGELAVRLPHGISRGTKFRTVVEYGGIPRTITEPGQAGFIHTADGAVVTGHPLSAPTWFPVNNTPRDKAAFTYRITVPQEWEVVANGALRKMTHQGGRTTFAWEADAPIAPYLASISIGQFDFNEYTKAGIHYWDVMDPALGKLVLPRNGNGLAWSRTGNASYKRLARTISIPQGGADLSFWMNRDTEPGWDFAFVEARVAGTGAWTTLRDTTGHASQDTGLSCPAWHEVHPFLKHYQSSDGKGGCRPKGSSGQWWAASGPSDGWEQWRFDLAEYAGQDVELAITYASDISGQHNGVLLEDIKVSTGEGSTSFEPDRNRDRLNGWKAAGAPKGSPDSADSWTAGVSAPTSIGSRIKESLARQPRIIGFLSKLFGKYPFKEAGGVVTTADGLGFAMESQSRPLYAKEFFHDSSGADSLMVHQLAHQWFGGSVSVASWKDAWLSDGFATYAQWLWNEDRDRGTAQQTLEFYAGIPATDQFWDLKVADPGQDRVFDPALQTRGAMVLQQLRTTVGDESFFAILRRWSNEHAGASASTADFIRLAEEVSGKDLDKLFRTWLFTAGKPRGL</sequence>